<dbReference type="GeneID" id="95390970"/>
<keyword evidence="5" id="KW-1185">Reference proteome</keyword>
<dbReference type="InterPro" id="IPR041583">
    <property type="entry name" value="TetR_C_31"/>
</dbReference>
<evidence type="ECO:0000256" key="2">
    <source>
        <dbReference type="PROSITE-ProRule" id="PRU00335"/>
    </source>
</evidence>
<dbReference type="EMBL" id="JACIBV010000001">
    <property type="protein sequence ID" value="MBB3728746.1"/>
    <property type="molecule type" value="Genomic_DNA"/>
</dbReference>
<dbReference type="InterPro" id="IPR001647">
    <property type="entry name" value="HTH_TetR"/>
</dbReference>
<dbReference type="GO" id="GO:0003700">
    <property type="term" value="F:DNA-binding transcription factor activity"/>
    <property type="evidence" value="ECO:0007669"/>
    <property type="project" value="TreeGrafter"/>
</dbReference>
<sequence length="193" mass="21194">MGNREDLLAGAKRCLREQGYDRTSVRDIATAAGVSMAAIGYHYGSREALLTQALFALLDEWGDSMGRALAPKPDDSAARALEHMWDGLFQQFGAHPDLWLATLELFMQAQRQPQLRTRLADGLTEGRRGMAAILESVPEEAVSERSARTVGMVQMALMSGMMIQFLGDPDHPPTTAEMLEGLRALARIVDDHP</sequence>
<organism evidence="4 5">
    <name type="scientific">Nonomuraea dietziae</name>
    <dbReference type="NCBI Taxonomy" id="65515"/>
    <lineage>
        <taxon>Bacteria</taxon>
        <taxon>Bacillati</taxon>
        <taxon>Actinomycetota</taxon>
        <taxon>Actinomycetes</taxon>
        <taxon>Streptosporangiales</taxon>
        <taxon>Streptosporangiaceae</taxon>
        <taxon>Nonomuraea</taxon>
    </lineage>
</organism>
<dbReference type="AlphaFoldDB" id="A0A7W5V1M2"/>
<dbReference type="InterPro" id="IPR050109">
    <property type="entry name" value="HTH-type_TetR-like_transc_reg"/>
</dbReference>
<dbReference type="RefSeq" id="WP_183651086.1">
    <property type="nucleotide sequence ID" value="NZ_BAAAXX010000088.1"/>
</dbReference>
<name>A0A7W5V1M2_9ACTN</name>
<evidence type="ECO:0000256" key="1">
    <source>
        <dbReference type="ARBA" id="ARBA00023125"/>
    </source>
</evidence>
<dbReference type="Gene3D" id="1.10.357.10">
    <property type="entry name" value="Tetracycline Repressor, domain 2"/>
    <property type="match status" value="1"/>
</dbReference>
<dbReference type="GO" id="GO:0000976">
    <property type="term" value="F:transcription cis-regulatory region binding"/>
    <property type="evidence" value="ECO:0007669"/>
    <property type="project" value="TreeGrafter"/>
</dbReference>
<protein>
    <submittedName>
        <fullName evidence="4">AcrR family transcriptional regulator</fullName>
    </submittedName>
</protein>
<dbReference type="PANTHER" id="PTHR30055:SF219">
    <property type="entry name" value="TRANSCRIPTIONAL REGULATORY PROTEIN"/>
    <property type="match status" value="1"/>
</dbReference>
<dbReference type="PRINTS" id="PR00455">
    <property type="entry name" value="HTHTETR"/>
</dbReference>
<evidence type="ECO:0000313" key="4">
    <source>
        <dbReference type="EMBL" id="MBB3728746.1"/>
    </source>
</evidence>
<evidence type="ECO:0000259" key="3">
    <source>
        <dbReference type="PROSITE" id="PS50977"/>
    </source>
</evidence>
<comment type="caution">
    <text evidence="4">The sequence shown here is derived from an EMBL/GenBank/DDBJ whole genome shotgun (WGS) entry which is preliminary data.</text>
</comment>
<keyword evidence="1 2" id="KW-0238">DNA-binding</keyword>
<dbReference type="Proteomes" id="UP000579945">
    <property type="component" value="Unassembled WGS sequence"/>
</dbReference>
<feature type="DNA-binding region" description="H-T-H motif" evidence="2">
    <location>
        <begin position="24"/>
        <end position="43"/>
    </location>
</feature>
<dbReference type="InterPro" id="IPR036271">
    <property type="entry name" value="Tet_transcr_reg_TetR-rel_C_sf"/>
</dbReference>
<dbReference type="SUPFAM" id="SSF46689">
    <property type="entry name" value="Homeodomain-like"/>
    <property type="match status" value="1"/>
</dbReference>
<evidence type="ECO:0000313" key="5">
    <source>
        <dbReference type="Proteomes" id="UP000579945"/>
    </source>
</evidence>
<dbReference type="Pfam" id="PF00440">
    <property type="entry name" value="TetR_N"/>
    <property type="match status" value="1"/>
</dbReference>
<feature type="domain" description="HTH tetR-type" evidence="3">
    <location>
        <begin position="1"/>
        <end position="61"/>
    </location>
</feature>
<reference evidence="4 5" key="1">
    <citation type="submission" date="2020-08" db="EMBL/GenBank/DDBJ databases">
        <title>Sequencing the genomes of 1000 actinobacteria strains.</title>
        <authorList>
            <person name="Klenk H.-P."/>
        </authorList>
    </citation>
    <scope>NUCLEOTIDE SEQUENCE [LARGE SCALE GENOMIC DNA]</scope>
    <source>
        <strain evidence="4 5">DSM 44320</strain>
    </source>
</reference>
<gene>
    <name evidence="4" type="ORF">FHR33_004606</name>
</gene>
<dbReference type="PANTHER" id="PTHR30055">
    <property type="entry name" value="HTH-TYPE TRANSCRIPTIONAL REGULATOR RUTR"/>
    <property type="match status" value="1"/>
</dbReference>
<dbReference type="Pfam" id="PF17940">
    <property type="entry name" value="TetR_C_31"/>
    <property type="match status" value="1"/>
</dbReference>
<proteinExistence type="predicted"/>
<accession>A0A7W5V1M2</accession>
<dbReference type="SUPFAM" id="SSF48498">
    <property type="entry name" value="Tetracyclin repressor-like, C-terminal domain"/>
    <property type="match status" value="1"/>
</dbReference>
<dbReference type="InterPro" id="IPR009057">
    <property type="entry name" value="Homeodomain-like_sf"/>
</dbReference>
<dbReference type="PROSITE" id="PS50977">
    <property type="entry name" value="HTH_TETR_2"/>
    <property type="match status" value="1"/>
</dbReference>